<feature type="compositionally biased region" description="Polar residues" evidence="1">
    <location>
        <begin position="58"/>
        <end position="71"/>
    </location>
</feature>
<dbReference type="InterPro" id="IPR015943">
    <property type="entry name" value="WD40/YVTN_repeat-like_dom_sf"/>
</dbReference>
<dbReference type="Gene3D" id="2.60.40.10">
    <property type="entry name" value="Immunoglobulins"/>
    <property type="match status" value="3"/>
</dbReference>
<dbReference type="Proteomes" id="UP000220340">
    <property type="component" value="Unassembled WGS sequence"/>
</dbReference>
<evidence type="ECO:0008006" key="4">
    <source>
        <dbReference type="Google" id="ProtNLM"/>
    </source>
</evidence>
<organism evidence="2 3">
    <name type="scientific">Mycolicibacterium diernhoferi</name>
    <dbReference type="NCBI Taxonomy" id="1801"/>
    <lineage>
        <taxon>Bacteria</taxon>
        <taxon>Bacillati</taxon>
        <taxon>Actinomycetota</taxon>
        <taxon>Actinomycetes</taxon>
        <taxon>Mycobacteriales</taxon>
        <taxon>Mycobacteriaceae</taxon>
        <taxon>Mycolicibacterium</taxon>
    </lineage>
</organism>
<feature type="region of interest" description="Disordered" evidence="1">
    <location>
        <begin position="1"/>
        <end position="75"/>
    </location>
</feature>
<gene>
    <name evidence="2" type="ORF">CRI78_04730</name>
</gene>
<dbReference type="OrthoDB" id="3928783at2"/>
<evidence type="ECO:0000313" key="2">
    <source>
        <dbReference type="EMBL" id="PEG55574.1"/>
    </source>
</evidence>
<dbReference type="InterPro" id="IPR011964">
    <property type="entry name" value="YVTN_b-propeller_repeat"/>
</dbReference>
<evidence type="ECO:0000256" key="1">
    <source>
        <dbReference type="SAM" id="MobiDB-lite"/>
    </source>
</evidence>
<dbReference type="InterPro" id="IPR051200">
    <property type="entry name" value="Host-pathogen_enzymatic-act"/>
</dbReference>
<sequence length="1549" mass="153962">MEPEPKESTVKTPGSYLTTIERAPKRKPGRKAAATSTTTESPSPRPTPSTDQERTEDSTPNPEPSASTATESVVAPVSSVSTQVVAPDPVPEVSASTGVAKGEVVAALAAPSVAPGTDVPVQSPAEWVLLAAARRQVGDTDAGAGAPAARDFTGQALAATALGSVGAGAAPGADAGTTDPTLIATITVGSMPRGVVVSPDGKRVYVANYDGTVSVINAITNTTVGEPIPVGSYPTNVVVGSHPIGLAVSPDGKRVYVANSAGGTVAVINTATNAVIAGARTDIASQQHDVAVSPDGKRVYVTSRNYSTLSVMDTATNKIIGSGTYVESWPEDVAVSPDGKRVYLNTQGGGGTVTVIDTGTNKVIGSPITIGGIPSGLAVSPDGTRVYATNYYSVSVIDTVTHRNTVIYSAPLVGASAAYLVDVAVSPDNTRVYFTSVNRTTGAGTVSVIDTATNAMIGVPITVGSKPQSLAVSPDGTRIYVTGMNATGINATGPGTVSVIAVPSPGNRAPTGGSVTGINANSTSGVVTGTITGVTDADKDTLKYTAMATKGTVKITSKGTFTYTPTAAARHSAAMDGASAAEKSDTVTVTVSDGHGGVLTKTVDVPIAPKNTAPAVTVKVGKPSAATGVVTGTVKASDADKDALTFSAPASTSKGAVTLNAATGAFIYTPTAMARHAAAATGAGTGAKTDTFTMTVTDGHGGVATKTVTVSIAPTNSTPTVTSTPSVGVPDTGTGTVTGNLGAHDLDGDALSFKATPKKGSIQFAADGTFAYTPTAAARHAAAVPGAKASVTSETFTVTVTDAYGGKVSKAVTVGIAPANVLPVALTGSAGTPSAKTGAVTGKVTAADADKDKLTYSAANTAKGKVSINAKTGAFTYTPTAAARHTAASVTATDADTKDIVTVTVSDGHGGTATHMVTVSVAPKNTAPNLTATVSKPNASTGIVTAVVKAADTDKDYISLIGMPTAAKGSLTLDTATGVFTYTPTAAARHAAAKVGATSADKQDSFAVTVTDGHGGTTTRLVTVAIAPANTTPALAATPTVNNPNLNTGTVTGTLAATDADGDALTFKATPKKGTITFGPGGEFTYTPTAAVRAAAAKTNAPASAKQETFTVTVTDGFGGTATKTVTVAIAPAGTAPTRGGATVGTPNAATGVVTGTLGFTDPAGEPLTYTVTSNPTRGSVTVSPAGTFTYTPTAAARLTSRPAYSVSDVFTVVATNATGSTPETVTVPVSPGKITVTTIPVGAHPSGVVASPDGKLLYVSFPYSHAVSVINTDSTSAAYNTVVATYTVDNSGALAITPDGSRLYIASNKAPKWNVSVVDTTTGTVAAVPVANSINGNGSIAISPDGNRGYFTNGDDGGSISVIDTNPTSAAYNTVVATIPMTYASAGVAFSPNGSRAYVTSWSSNYMSVINTATNTVTSSFAVRDVTYLGNVVVSADGKTAYIATNWVTAIDTATHTTTATIISSASYGAKALAFSPDGSLLYEIDLTENLNVINTATKTLLVKAPVVNAANVIPNFVGLAASSNGNVYILVDGNFGAVQVVSIGSAT</sequence>
<dbReference type="PANTHER" id="PTHR47197">
    <property type="entry name" value="PROTEIN NIRF"/>
    <property type="match status" value="1"/>
</dbReference>
<accession>A0A2A7NZB0</accession>
<dbReference type="Gene3D" id="2.130.10.10">
    <property type="entry name" value="YVTN repeat-like/Quinoprotein amine dehydrogenase"/>
    <property type="match status" value="6"/>
</dbReference>
<dbReference type="InterPro" id="IPR013783">
    <property type="entry name" value="Ig-like_fold"/>
</dbReference>
<dbReference type="Pfam" id="PF17963">
    <property type="entry name" value="Big_9"/>
    <property type="match status" value="7"/>
</dbReference>
<protein>
    <recommendedName>
        <fullName evidence="4">Cadherin domain-containing protein</fullName>
    </recommendedName>
</protein>
<name>A0A2A7NZB0_9MYCO</name>
<dbReference type="InterPro" id="IPR010221">
    <property type="entry name" value="VCBS_dom"/>
</dbReference>
<dbReference type="NCBIfam" id="TIGR02276">
    <property type="entry name" value="beta_rpt_yvtn"/>
    <property type="match status" value="2"/>
</dbReference>
<feature type="compositionally biased region" description="Low complexity" evidence="1">
    <location>
        <begin position="31"/>
        <end position="42"/>
    </location>
</feature>
<keyword evidence="3" id="KW-1185">Reference proteome</keyword>
<dbReference type="EMBL" id="PDCR01000005">
    <property type="protein sequence ID" value="PEG55574.1"/>
    <property type="molecule type" value="Genomic_DNA"/>
</dbReference>
<dbReference type="SUPFAM" id="SSF51004">
    <property type="entry name" value="C-terminal (heme d1) domain of cytochrome cd1-nitrite reductase"/>
    <property type="match status" value="2"/>
</dbReference>
<reference evidence="2 3" key="1">
    <citation type="submission" date="2017-10" db="EMBL/GenBank/DDBJ databases">
        <title>The new phylogeny of genus Mycobacterium.</title>
        <authorList>
            <person name="Tortoli E."/>
            <person name="Trovato A."/>
            <person name="Cirillo D.M."/>
        </authorList>
    </citation>
    <scope>NUCLEOTIDE SEQUENCE [LARGE SCALE GENOMIC DNA]</scope>
    <source>
        <strain evidence="2 3">IP141170001</strain>
    </source>
</reference>
<dbReference type="PANTHER" id="PTHR47197:SF3">
    <property type="entry name" value="DIHYDRO-HEME D1 DEHYDROGENASE"/>
    <property type="match status" value="1"/>
</dbReference>
<dbReference type="GO" id="GO:0005975">
    <property type="term" value="P:carbohydrate metabolic process"/>
    <property type="evidence" value="ECO:0007669"/>
    <property type="project" value="UniProtKB-ARBA"/>
</dbReference>
<dbReference type="InterPro" id="IPR011048">
    <property type="entry name" value="Haem_d1_sf"/>
</dbReference>
<dbReference type="NCBIfam" id="TIGR01965">
    <property type="entry name" value="VCBS_repeat"/>
    <property type="match status" value="6"/>
</dbReference>
<comment type="caution">
    <text evidence="2">The sequence shown here is derived from an EMBL/GenBank/DDBJ whole genome shotgun (WGS) entry which is preliminary data.</text>
</comment>
<dbReference type="SUPFAM" id="SSF82171">
    <property type="entry name" value="DPP6 N-terminal domain-like"/>
    <property type="match status" value="1"/>
</dbReference>
<proteinExistence type="predicted"/>
<evidence type="ECO:0000313" key="3">
    <source>
        <dbReference type="Proteomes" id="UP000220340"/>
    </source>
</evidence>